<dbReference type="Pfam" id="PF13561">
    <property type="entry name" value="adh_short_C2"/>
    <property type="match status" value="1"/>
</dbReference>
<evidence type="ECO:0008006" key="6">
    <source>
        <dbReference type="Google" id="ProtNLM"/>
    </source>
</evidence>
<dbReference type="AlphaFoldDB" id="A0A8H5BHI3"/>
<sequence>MAALPPHMPPISGVNAILNAHSASKNTSSIKPTALSLFSMHGKVAIVTGGGRGIGLEIALAYAEAGARVYCLDLPEKPSEEWGVCKAWVDGLAGEGGKGNGALEYTQCDVTQQRATWDIVARIADKEGRMDVCVACAGILRGSDVLEWDGEDWEKLMKVNVSGVLFTAQAAGRQMAARGIKGSIILIASMSGRIANPDMYWAAYNTSKSAVLQLSRSIACELGPKGIRCNTISPGTVYTAMTRAFLDSQPGIMEKWCAQNPLGRLANPDEMRGIALFLGSDASTFCTGSDLIVDGGQTAW</sequence>
<keyword evidence="5" id="KW-1185">Reference proteome</keyword>
<dbReference type="OrthoDB" id="1669814at2759"/>
<evidence type="ECO:0000256" key="3">
    <source>
        <dbReference type="ARBA" id="ARBA00023002"/>
    </source>
</evidence>
<dbReference type="InterPro" id="IPR020904">
    <property type="entry name" value="Sc_DH/Rdtase_CS"/>
</dbReference>
<dbReference type="GO" id="GO:0050664">
    <property type="term" value="F:oxidoreductase activity, acting on NAD(P)H, oxygen as acceptor"/>
    <property type="evidence" value="ECO:0007669"/>
    <property type="project" value="TreeGrafter"/>
</dbReference>
<dbReference type="FunFam" id="3.40.50.720:FF:000245">
    <property type="entry name" value="Short chain dehydrogenase, putative"/>
    <property type="match status" value="1"/>
</dbReference>
<name>A0A8H5BHI3_9AGAR</name>
<proteinExistence type="inferred from homology"/>
<evidence type="ECO:0000313" key="5">
    <source>
        <dbReference type="Proteomes" id="UP000567179"/>
    </source>
</evidence>
<dbReference type="SUPFAM" id="SSF51735">
    <property type="entry name" value="NAD(P)-binding Rossmann-fold domains"/>
    <property type="match status" value="1"/>
</dbReference>
<comment type="caution">
    <text evidence="4">The sequence shown here is derived from an EMBL/GenBank/DDBJ whole genome shotgun (WGS) entry which is preliminary data.</text>
</comment>
<evidence type="ECO:0000313" key="4">
    <source>
        <dbReference type="EMBL" id="KAF5323241.1"/>
    </source>
</evidence>
<dbReference type="PANTHER" id="PTHR43008">
    <property type="entry name" value="BENZIL REDUCTASE"/>
    <property type="match status" value="1"/>
</dbReference>
<dbReference type="EMBL" id="JAACJJ010000019">
    <property type="protein sequence ID" value="KAF5323241.1"/>
    <property type="molecule type" value="Genomic_DNA"/>
</dbReference>
<reference evidence="4 5" key="1">
    <citation type="journal article" date="2020" name="ISME J.">
        <title>Uncovering the hidden diversity of litter-decomposition mechanisms in mushroom-forming fungi.</title>
        <authorList>
            <person name="Floudas D."/>
            <person name="Bentzer J."/>
            <person name="Ahren D."/>
            <person name="Johansson T."/>
            <person name="Persson P."/>
            <person name="Tunlid A."/>
        </authorList>
    </citation>
    <scope>NUCLEOTIDE SEQUENCE [LARGE SCALE GENOMIC DNA]</scope>
    <source>
        <strain evidence="4 5">CBS 101986</strain>
    </source>
</reference>
<dbReference type="Gene3D" id="3.40.50.720">
    <property type="entry name" value="NAD(P)-binding Rossmann-like Domain"/>
    <property type="match status" value="1"/>
</dbReference>
<dbReference type="InterPro" id="IPR002347">
    <property type="entry name" value="SDR_fam"/>
</dbReference>
<dbReference type="PRINTS" id="PR00080">
    <property type="entry name" value="SDRFAMILY"/>
</dbReference>
<evidence type="ECO:0000256" key="1">
    <source>
        <dbReference type="ARBA" id="ARBA00006484"/>
    </source>
</evidence>
<comment type="similarity">
    <text evidence="1">Belongs to the short-chain dehydrogenases/reductases (SDR) family.</text>
</comment>
<organism evidence="4 5">
    <name type="scientific">Psilocybe cf. subviscida</name>
    <dbReference type="NCBI Taxonomy" id="2480587"/>
    <lineage>
        <taxon>Eukaryota</taxon>
        <taxon>Fungi</taxon>
        <taxon>Dikarya</taxon>
        <taxon>Basidiomycota</taxon>
        <taxon>Agaricomycotina</taxon>
        <taxon>Agaricomycetes</taxon>
        <taxon>Agaricomycetidae</taxon>
        <taxon>Agaricales</taxon>
        <taxon>Agaricineae</taxon>
        <taxon>Strophariaceae</taxon>
        <taxon>Psilocybe</taxon>
    </lineage>
</organism>
<evidence type="ECO:0000256" key="2">
    <source>
        <dbReference type="ARBA" id="ARBA00022857"/>
    </source>
</evidence>
<dbReference type="Proteomes" id="UP000567179">
    <property type="component" value="Unassembled WGS sequence"/>
</dbReference>
<dbReference type="PROSITE" id="PS00061">
    <property type="entry name" value="ADH_SHORT"/>
    <property type="match status" value="1"/>
</dbReference>
<dbReference type="PRINTS" id="PR00081">
    <property type="entry name" value="GDHRDH"/>
</dbReference>
<gene>
    <name evidence="4" type="ORF">D9619_013480</name>
</gene>
<dbReference type="InterPro" id="IPR036291">
    <property type="entry name" value="NAD(P)-bd_dom_sf"/>
</dbReference>
<keyword evidence="3" id="KW-0560">Oxidoreductase</keyword>
<dbReference type="GO" id="GO:0016616">
    <property type="term" value="F:oxidoreductase activity, acting on the CH-OH group of donors, NAD or NADP as acceptor"/>
    <property type="evidence" value="ECO:0007669"/>
    <property type="project" value="UniProtKB-ARBA"/>
</dbReference>
<accession>A0A8H5BHI3</accession>
<keyword evidence="2" id="KW-0521">NADP</keyword>
<protein>
    <recommendedName>
        <fullName evidence="6">Sorbose reductase sou1</fullName>
    </recommendedName>
</protein>
<dbReference type="PANTHER" id="PTHR43008:SF4">
    <property type="entry name" value="CHAIN DEHYDROGENASE, PUTATIVE (AFU_ORTHOLOGUE AFUA_4G08710)-RELATED"/>
    <property type="match status" value="1"/>
</dbReference>